<evidence type="ECO:0000313" key="2">
    <source>
        <dbReference type="Proteomes" id="UP000070377"/>
    </source>
</evidence>
<evidence type="ECO:0000313" key="1">
    <source>
        <dbReference type="EMBL" id="KXT70541.1"/>
    </source>
</evidence>
<dbReference type="PATRIC" id="fig|45634.12.peg.651"/>
<proteinExistence type="predicted"/>
<dbReference type="STRING" id="45634.SCRDD08_00625"/>
<gene>
    <name evidence="1" type="ORF">SCRDD08_00625</name>
</gene>
<dbReference type="EMBL" id="LQRD01000023">
    <property type="protein sequence ID" value="KXT70541.1"/>
    <property type="molecule type" value="Genomic_DNA"/>
</dbReference>
<sequence>MDDVKDETKALTSQEIVPDFVKDLDDITKSGSIAKNYQSSGGYAKALEDFNSLNLENVKNISRVAGPGKVGNLSDGTKVVVRPTSKDGIPTLEFQFKAPYKIRY</sequence>
<dbReference type="Proteomes" id="UP000070377">
    <property type="component" value="Unassembled WGS sequence"/>
</dbReference>
<accession>A0A139N475</accession>
<comment type="caution">
    <text evidence="1">The sequence shown here is derived from an EMBL/GenBank/DDBJ whole genome shotgun (WGS) entry which is preliminary data.</text>
</comment>
<name>A0A139N475_STRCR</name>
<organism evidence="1 2">
    <name type="scientific">Streptococcus cristatus</name>
    <dbReference type="NCBI Taxonomy" id="45634"/>
    <lineage>
        <taxon>Bacteria</taxon>
        <taxon>Bacillati</taxon>
        <taxon>Bacillota</taxon>
        <taxon>Bacilli</taxon>
        <taxon>Lactobacillales</taxon>
        <taxon>Streptococcaceae</taxon>
        <taxon>Streptococcus</taxon>
    </lineage>
</organism>
<dbReference type="AlphaFoldDB" id="A0A139N475"/>
<dbReference type="RefSeq" id="WP_061422398.1">
    <property type="nucleotide sequence ID" value="NZ_KQ969062.1"/>
</dbReference>
<reference evidence="1 2" key="1">
    <citation type="submission" date="2016-01" db="EMBL/GenBank/DDBJ databases">
        <title>Highly variable Streptococcus oralis are common among viridans streptococci isolated from primates.</title>
        <authorList>
            <person name="Denapaite D."/>
            <person name="Rieger M."/>
            <person name="Koendgen S."/>
            <person name="Brueckner R."/>
            <person name="Ochigava I."/>
            <person name="Kappeler P."/>
            <person name="Maetz-Rensing K."/>
            <person name="Leendertz F."/>
            <person name="Hakenbeck R."/>
        </authorList>
    </citation>
    <scope>NUCLEOTIDE SEQUENCE [LARGE SCALE GENOMIC DNA]</scope>
    <source>
        <strain evidence="1 2">DD08</strain>
    </source>
</reference>
<protein>
    <submittedName>
        <fullName evidence="1">Uncharacterized protein</fullName>
    </submittedName>
</protein>